<dbReference type="PANTHER" id="PTHR45913:SF5">
    <property type="entry name" value="GENERAL TRANSCRIPTION FACTOR II-I REPEAT DOMAIN-CONTAINING PROTEIN 2A-LIKE PROTEIN"/>
    <property type="match status" value="1"/>
</dbReference>
<sequence length="263" mass="31211">MKEFNIKRHYSTKHRILHSLTGQIRKDKIQNIIANLEKPQQMFHKQRTHLDNVVKASFIVSSKLQSLKPFAEGEFIKESLDESIDLSDTAQLAIFIRGVDKEFTVIEELLVLHPLKGTTTGEDIFNEVQKDQWTTSKIRKRTKVRDVLKHIRKLKWNWTGHTMRTNKEKWTKDVLEWYPRNGNRKRRGQIKRWEDDLPKGWRSRKSTLVFMSTWTYDKNRYKPAGESHQSRLSLPPMAVHTYKCTSALPVFLGRDWTLIEREK</sequence>
<evidence type="ECO:0000313" key="1">
    <source>
        <dbReference type="EMBL" id="GBP71233.1"/>
    </source>
</evidence>
<dbReference type="Proteomes" id="UP000299102">
    <property type="component" value="Unassembled WGS sequence"/>
</dbReference>
<keyword evidence="2" id="KW-1185">Reference proteome</keyword>
<gene>
    <name evidence="1" type="primary">Gtf2ird2</name>
    <name evidence="1" type="ORF">EVAR_44872_1</name>
</gene>
<organism evidence="1 2">
    <name type="scientific">Eumeta variegata</name>
    <name type="common">Bagworm moth</name>
    <name type="synonym">Eumeta japonica</name>
    <dbReference type="NCBI Taxonomy" id="151549"/>
    <lineage>
        <taxon>Eukaryota</taxon>
        <taxon>Metazoa</taxon>
        <taxon>Ecdysozoa</taxon>
        <taxon>Arthropoda</taxon>
        <taxon>Hexapoda</taxon>
        <taxon>Insecta</taxon>
        <taxon>Pterygota</taxon>
        <taxon>Neoptera</taxon>
        <taxon>Endopterygota</taxon>
        <taxon>Lepidoptera</taxon>
        <taxon>Glossata</taxon>
        <taxon>Ditrysia</taxon>
        <taxon>Tineoidea</taxon>
        <taxon>Psychidae</taxon>
        <taxon>Oiketicinae</taxon>
        <taxon>Eumeta</taxon>
    </lineage>
</organism>
<dbReference type="EMBL" id="BGZK01001101">
    <property type="protein sequence ID" value="GBP71233.1"/>
    <property type="molecule type" value="Genomic_DNA"/>
</dbReference>
<proteinExistence type="predicted"/>
<protein>
    <submittedName>
        <fullName evidence="1">General transcription factor II-I repeat domain-containing protein 2</fullName>
    </submittedName>
</protein>
<evidence type="ECO:0000313" key="2">
    <source>
        <dbReference type="Proteomes" id="UP000299102"/>
    </source>
</evidence>
<reference evidence="1 2" key="1">
    <citation type="journal article" date="2019" name="Commun. Biol.">
        <title>The bagworm genome reveals a unique fibroin gene that provides high tensile strength.</title>
        <authorList>
            <person name="Kono N."/>
            <person name="Nakamura H."/>
            <person name="Ohtoshi R."/>
            <person name="Tomita M."/>
            <person name="Numata K."/>
            <person name="Arakawa K."/>
        </authorList>
    </citation>
    <scope>NUCLEOTIDE SEQUENCE [LARGE SCALE GENOMIC DNA]</scope>
</reference>
<comment type="caution">
    <text evidence="1">The sequence shown here is derived from an EMBL/GenBank/DDBJ whole genome shotgun (WGS) entry which is preliminary data.</text>
</comment>
<dbReference type="PANTHER" id="PTHR45913">
    <property type="entry name" value="EPM2A-INTERACTING PROTEIN 1"/>
    <property type="match status" value="1"/>
</dbReference>
<dbReference type="OrthoDB" id="6611647at2759"/>
<dbReference type="AlphaFoldDB" id="A0A4C1Y7A8"/>
<accession>A0A4C1Y7A8</accession>
<name>A0A4C1Y7A8_EUMVA</name>
<dbReference type="STRING" id="151549.A0A4C1Y7A8"/>